<proteinExistence type="predicted"/>
<protein>
    <recommendedName>
        <fullName evidence="4">Secreted protein</fullName>
    </recommendedName>
</protein>
<evidence type="ECO:0000313" key="3">
    <source>
        <dbReference type="Proteomes" id="UP001244207"/>
    </source>
</evidence>
<sequence length="141" mass="15724">MIVGKMTLARIAARQFVGLLLLRSVSVEFGWHVSMGLIHSGTSIELKASYNVGFGGYMLRAPRARDCLETHQMSGIREEASGTTRHQRRCLSEWACWANYGLRCLESGVFLIEKLACAGSGHGRERMYWEQATSIGELTQI</sequence>
<feature type="chain" id="PRO_5042290706" description="Secreted protein" evidence="1">
    <location>
        <begin position="28"/>
        <end position="141"/>
    </location>
</feature>
<gene>
    <name evidence="2" type="ORF">BDZ83DRAFT_648586</name>
</gene>
<keyword evidence="1" id="KW-0732">Signal</keyword>
<dbReference type="GeneID" id="85394094"/>
<organism evidence="2 3">
    <name type="scientific">Glomerella acutata</name>
    <name type="common">Colletotrichum acutatum</name>
    <dbReference type="NCBI Taxonomy" id="27357"/>
    <lineage>
        <taxon>Eukaryota</taxon>
        <taxon>Fungi</taxon>
        <taxon>Dikarya</taxon>
        <taxon>Ascomycota</taxon>
        <taxon>Pezizomycotina</taxon>
        <taxon>Sordariomycetes</taxon>
        <taxon>Hypocreomycetidae</taxon>
        <taxon>Glomerellales</taxon>
        <taxon>Glomerellaceae</taxon>
        <taxon>Colletotrichum</taxon>
        <taxon>Colletotrichum acutatum species complex</taxon>
    </lineage>
</organism>
<dbReference type="EMBL" id="JAHMHS010000016">
    <property type="protein sequence ID" value="KAK1728637.1"/>
    <property type="molecule type" value="Genomic_DNA"/>
</dbReference>
<keyword evidence="3" id="KW-1185">Reference proteome</keyword>
<evidence type="ECO:0008006" key="4">
    <source>
        <dbReference type="Google" id="ProtNLM"/>
    </source>
</evidence>
<dbReference type="Proteomes" id="UP001244207">
    <property type="component" value="Unassembled WGS sequence"/>
</dbReference>
<dbReference type="AlphaFoldDB" id="A0AAD8XII1"/>
<comment type="caution">
    <text evidence="2">The sequence shown here is derived from an EMBL/GenBank/DDBJ whole genome shotgun (WGS) entry which is preliminary data.</text>
</comment>
<feature type="signal peptide" evidence="1">
    <location>
        <begin position="1"/>
        <end position="27"/>
    </location>
</feature>
<evidence type="ECO:0000313" key="2">
    <source>
        <dbReference type="EMBL" id="KAK1728637.1"/>
    </source>
</evidence>
<evidence type="ECO:0000256" key="1">
    <source>
        <dbReference type="SAM" id="SignalP"/>
    </source>
</evidence>
<reference evidence="2" key="1">
    <citation type="submission" date="2021-12" db="EMBL/GenBank/DDBJ databases">
        <title>Comparative genomics, transcriptomics and evolutionary studies reveal genomic signatures of adaptation to plant cell wall in hemibiotrophic fungi.</title>
        <authorList>
            <consortium name="DOE Joint Genome Institute"/>
            <person name="Baroncelli R."/>
            <person name="Diaz J.F."/>
            <person name="Benocci T."/>
            <person name="Peng M."/>
            <person name="Battaglia E."/>
            <person name="Haridas S."/>
            <person name="Andreopoulos W."/>
            <person name="Labutti K."/>
            <person name="Pangilinan J."/>
            <person name="Floch G.L."/>
            <person name="Makela M.R."/>
            <person name="Henrissat B."/>
            <person name="Grigoriev I.V."/>
            <person name="Crouch J.A."/>
            <person name="De Vries R.P."/>
            <person name="Sukno S.A."/>
            <person name="Thon M.R."/>
        </authorList>
    </citation>
    <scope>NUCLEOTIDE SEQUENCE</scope>
    <source>
        <strain evidence="2">CBS 112980</strain>
    </source>
</reference>
<accession>A0AAD8XII1</accession>
<dbReference type="RefSeq" id="XP_060368692.1">
    <property type="nucleotide sequence ID" value="XM_060510195.1"/>
</dbReference>
<name>A0AAD8XII1_GLOAC</name>